<dbReference type="CDD" id="cd03256">
    <property type="entry name" value="ABC_PhnC_transporter"/>
    <property type="match status" value="1"/>
</dbReference>
<dbReference type="InterPro" id="IPR012693">
    <property type="entry name" value="ABC_transpr_PhnC"/>
</dbReference>
<keyword evidence="6" id="KW-0472">Membrane</keyword>
<reference evidence="9 10" key="1">
    <citation type="submission" date="2019-07" db="EMBL/GenBank/DDBJ databases">
        <title>Microbispora hainanensis DSM 45428.</title>
        <authorList>
            <person name="Thawai C."/>
        </authorList>
    </citation>
    <scope>NUCLEOTIDE SEQUENCE [LARGE SCALE GENOMIC DNA]</scope>
    <source>
        <strain evidence="9 10">DSM 45428</strain>
    </source>
</reference>
<evidence type="ECO:0000313" key="9">
    <source>
        <dbReference type="EMBL" id="TQS10671.1"/>
    </source>
</evidence>
<dbReference type="GO" id="GO:0016020">
    <property type="term" value="C:membrane"/>
    <property type="evidence" value="ECO:0007669"/>
    <property type="project" value="InterPro"/>
</dbReference>
<dbReference type="SUPFAM" id="SSF52540">
    <property type="entry name" value="P-loop containing nucleoside triphosphate hydrolases"/>
    <property type="match status" value="1"/>
</dbReference>
<evidence type="ECO:0000256" key="5">
    <source>
        <dbReference type="ARBA" id="ARBA00022967"/>
    </source>
</evidence>
<keyword evidence="2" id="KW-1003">Cell membrane</keyword>
<evidence type="ECO:0000256" key="7">
    <source>
        <dbReference type="SAM" id="MobiDB-lite"/>
    </source>
</evidence>
<dbReference type="EMBL" id="VIRM01000082">
    <property type="protein sequence ID" value="TQS10671.1"/>
    <property type="molecule type" value="Genomic_DNA"/>
</dbReference>
<keyword evidence="3" id="KW-0547">Nucleotide-binding</keyword>
<keyword evidence="4 9" id="KW-0067">ATP-binding</keyword>
<protein>
    <submittedName>
        <fullName evidence="9">Phosphonate ABC transporter ATP-binding protein</fullName>
    </submittedName>
</protein>
<evidence type="ECO:0000256" key="6">
    <source>
        <dbReference type="ARBA" id="ARBA00023136"/>
    </source>
</evidence>
<dbReference type="InterPro" id="IPR003439">
    <property type="entry name" value="ABC_transporter-like_ATP-bd"/>
</dbReference>
<feature type="compositionally biased region" description="Low complexity" evidence="7">
    <location>
        <begin position="25"/>
        <end position="34"/>
    </location>
</feature>
<evidence type="ECO:0000256" key="3">
    <source>
        <dbReference type="ARBA" id="ARBA00022741"/>
    </source>
</evidence>
<evidence type="ECO:0000256" key="1">
    <source>
        <dbReference type="ARBA" id="ARBA00022448"/>
    </source>
</evidence>
<dbReference type="AlphaFoldDB" id="A0A544Y1P2"/>
<keyword evidence="5" id="KW-1278">Translocase</keyword>
<dbReference type="PROSITE" id="PS00211">
    <property type="entry name" value="ABC_TRANSPORTER_1"/>
    <property type="match status" value="1"/>
</dbReference>
<dbReference type="PROSITE" id="PS50893">
    <property type="entry name" value="ABC_TRANSPORTER_2"/>
    <property type="match status" value="1"/>
</dbReference>
<keyword evidence="1" id="KW-0813">Transport</keyword>
<feature type="compositionally biased region" description="Pro residues" evidence="7">
    <location>
        <begin position="1"/>
        <end position="24"/>
    </location>
</feature>
<dbReference type="InterPro" id="IPR017871">
    <property type="entry name" value="ABC_transporter-like_CS"/>
</dbReference>
<dbReference type="NCBIfam" id="TIGR02315">
    <property type="entry name" value="ABC_phnC"/>
    <property type="match status" value="1"/>
</dbReference>
<dbReference type="GO" id="GO:0005524">
    <property type="term" value="F:ATP binding"/>
    <property type="evidence" value="ECO:0007669"/>
    <property type="project" value="UniProtKB-KW"/>
</dbReference>
<dbReference type="Pfam" id="PF00005">
    <property type="entry name" value="ABC_tran"/>
    <property type="match status" value="1"/>
</dbReference>
<name>A0A544Y1P2_9ACTN</name>
<dbReference type="GO" id="GO:0015416">
    <property type="term" value="F:ABC-type phosphonate transporter activity"/>
    <property type="evidence" value="ECO:0007669"/>
    <property type="project" value="InterPro"/>
</dbReference>
<sequence length="302" mass="32075">MPTPRPAPSAPPPPGRSSRPPTPPISRSRASARSPRPRSARPVAEEPAVIGTPVLRLSEVGKGFHGTTVLDGVSLDVPQGQFVALVGPSGAGKSTLLRLVNGMHLPDSGTVRTLGENPAACSRSRLRALRARVGFVFQQFGLVGRLSALENVLMGSLATLRLPRYGVMSYPRALRIRAVEHLDRVGLADRRFQRCDTLSGGQQQRVAVARTLLQSPELILADEPVASLDPAASTLVLDILKRISAEDGISVVCSLHQVELALATADRIVALRGGRLVLDEPAAGLTAERLREIYDTAGARDG</sequence>
<feature type="domain" description="ABC transporter" evidence="8">
    <location>
        <begin position="55"/>
        <end position="298"/>
    </location>
</feature>
<dbReference type="InterPro" id="IPR003593">
    <property type="entry name" value="AAA+_ATPase"/>
</dbReference>
<evidence type="ECO:0000256" key="2">
    <source>
        <dbReference type="ARBA" id="ARBA00022475"/>
    </source>
</evidence>
<dbReference type="PANTHER" id="PTHR43166">
    <property type="entry name" value="AMINO ACID IMPORT ATP-BINDING PROTEIN"/>
    <property type="match status" value="1"/>
</dbReference>
<comment type="caution">
    <text evidence="9">The sequence shown here is derived from an EMBL/GenBank/DDBJ whole genome shotgun (WGS) entry which is preliminary data.</text>
</comment>
<feature type="region of interest" description="Disordered" evidence="7">
    <location>
        <begin position="1"/>
        <end position="47"/>
    </location>
</feature>
<dbReference type="InterPro" id="IPR027417">
    <property type="entry name" value="P-loop_NTPase"/>
</dbReference>
<organism evidence="9 10">
    <name type="scientific">Microbispora hainanensis</name>
    <dbReference type="NCBI Taxonomy" id="568844"/>
    <lineage>
        <taxon>Bacteria</taxon>
        <taxon>Bacillati</taxon>
        <taxon>Actinomycetota</taxon>
        <taxon>Actinomycetes</taxon>
        <taxon>Streptosporangiales</taxon>
        <taxon>Streptosporangiaceae</taxon>
        <taxon>Microbispora</taxon>
    </lineage>
</organism>
<dbReference type="SMART" id="SM00382">
    <property type="entry name" value="AAA"/>
    <property type="match status" value="1"/>
</dbReference>
<evidence type="ECO:0000259" key="8">
    <source>
        <dbReference type="PROSITE" id="PS50893"/>
    </source>
</evidence>
<dbReference type="InterPro" id="IPR050086">
    <property type="entry name" value="MetN_ABC_transporter-like"/>
</dbReference>
<accession>A0A544Y1P2</accession>
<dbReference type="GO" id="GO:0016887">
    <property type="term" value="F:ATP hydrolysis activity"/>
    <property type="evidence" value="ECO:0007669"/>
    <property type="project" value="InterPro"/>
</dbReference>
<dbReference type="Proteomes" id="UP000316541">
    <property type="component" value="Unassembled WGS sequence"/>
</dbReference>
<dbReference type="PANTHER" id="PTHR43166:SF6">
    <property type="entry name" value="PHOSPHONATES IMPORT ATP-BINDING PROTEIN PHNC"/>
    <property type="match status" value="1"/>
</dbReference>
<evidence type="ECO:0000313" key="10">
    <source>
        <dbReference type="Proteomes" id="UP000316541"/>
    </source>
</evidence>
<dbReference type="Gene3D" id="3.40.50.300">
    <property type="entry name" value="P-loop containing nucleotide triphosphate hydrolases"/>
    <property type="match status" value="1"/>
</dbReference>
<gene>
    <name evidence="9" type="primary">phnC</name>
    <name evidence="9" type="ORF">FLX08_38040</name>
</gene>
<proteinExistence type="predicted"/>
<evidence type="ECO:0000256" key="4">
    <source>
        <dbReference type="ARBA" id="ARBA00022840"/>
    </source>
</evidence>